<dbReference type="PROSITE" id="PS51034">
    <property type="entry name" value="ZP_2"/>
    <property type="match status" value="1"/>
</dbReference>
<dbReference type="GO" id="GO:0042302">
    <property type="term" value="F:structural constituent of cuticle"/>
    <property type="evidence" value="ECO:0007669"/>
    <property type="project" value="UniProtKB-KW"/>
</dbReference>
<dbReference type="InterPro" id="IPR057475">
    <property type="entry name" value="CUT_C"/>
</dbReference>
<evidence type="ECO:0000256" key="8">
    <source>
        <dbReference type="SAM" id="MobiDB-lite"/>
    </source>
</evidence>
<evidence type="ECO:0000259" key="10">
    <source>
        <dbReference type="PROSITE" id="PS51034"/>
    </source>
</evidence>
<feature type="region of interest" description="Disordered" evidence="8">
    <location>
        <begin position="111"/>
        <end position="203"/>
    </location>
</feature>
<dbReference type="Pfam" id="PF25301">
    <property type="entry name" value="CUT_C"/>
    <property type="match status" value="1"/>
</dbReference>
<evidence type="ECO:0000256" key="2">
    <source>
        <dbReference type="ARBA" id="ARBA00022460"/>
    </source>
</evidence>
<reference evidence="12" key="2">
    <citation type="journal article" date="2016" name="Sci. Rep.">
        <title>Dictyocaulus viviparus genome, variome and transcriptome elucidate lungworm biology and support future intervention.</title>
        <authorList>
            <person name="McNulty S.N."/>
            <person name="Strube C."/>
            <person name="Rosa B.A."/>
            <person name="Martin J.C."/>
            <person name="Tyagi R."/>
            <person name="Choi Y.J."/>
            <person name="Wang Q."/>
            <person name="Hallsworth Pepin K."/>
            <person name="Zhang X."/>
            <person name="Ozersky P."/>
            <person name="Wilson R.K."/>
            <person name="Sternberg P.W."/>
            <person name="Gasser R.B."/>
            <person name="Mitreva M."/>
        </authorList>
    </citation>
    <scope>NUCLEOTIDE SEQUENCE [LARGE SCALE GENOMIC DNA]</scope>
    <source>
        <strain evidence="12">HannoverDv2000</strain>
    </source>
</reference>
<feature type="domain" description="ZP" evidence="10">
    <location>
        <begin position="283"/>
        <end position="505"/>
    </location>
</feature>
<feature type="compositionally biased region" description="Polar residues" evidence="8">
    <location>
        <begin position="122"/>
        <end position="150"/>
    </location>
</feature>
<evidence type="ECO:0000256" key="7">
    <source>
        <dbReference type="ARBA" id="ARBA00023136"/>
    </source>
</evidence>
<dbReference type="PANTHER" id="PTHR22907:SF54">
    <property type="entry name" value="GH04558P"/>
    <property type="match status" value="1"/>
</dbReference>
<dbReference type="InterPro" id="IPR001507">
    <property type="entry name" value="ZP_dom"/>
</dbReference>
<gene>
    <name evidence="11" type="ORF">DICVIV_06609</name>
</gene>
<proteinExistence type="predicted"/>
<feature type="transmembrane region" description="Helical" evidence="9">
    <location>
        <begin position="13"/>
        <end position="33"/>
    </location>
</feature>
<dbReference type="Proteomes" id="UP000053766">
    <property type="component" value="Unassembled WGS sequence"/>
</dbReference>
<reference evidence="11 12" key="1">
    <citation type="submission" date="2013-11" db="EMBL/GenBank/DDBJ databases">
        <title>Draft genome of the bovine lungworm Dictyocaulus viviparus.</title>
        <authorList>
            <person name="Mitreva M."/>
        </authorList>
    </citation>
    <scope>NUCLEOTIDE SEQUENCE [LARGE SCALE GENOMIC DNA]</scope>
    <source>
        <strain evidence="11 12">HannoverDv2000</strain>
    </source>
</reference>
<accession>A0A0D8XRL1</accession>
<dbReference type="InterPro" id="IPR056953">
    <property type="entry name" value="CUT_N"/>
</dbReference>
<evidence type="ECO:0000256" key="4">
    <source>
        <dbReference type="ARBA" id="ARBA00022692"/>
    </source>
</evidence>
<evidence type="ECO:0000256" key="6">
    <source>
        <dbReference type="ARBA" id="ARBA00022989"/>
    </source>
</evidence>
<dbReference type="Pfam" id="PF25057">
    <property type="entry name" value="CUT_N"/>
    <property type="match status" value="2"/>
</dbReference>
<keyword evidence="4 9" id="KW-0812">Transmembrane</keyword>
<dbReference type="PANTHER" id="PTHR22907">
    <property type="entry name" value="GH04558P"/>
    <property type="match status" value="1"/>
</dbReference>
<evidence type="ECO:0000256" key="1">
    <source>
        <dbReference type="ARBA" id="ARBA00004251"/>
    </source>
</evidence>
<dbReference type="EMBL" id="KN716313">
    <property type="protein sequence ID" value="KJH47308.1"/>
    <property type="molecule type" value="Genomic_DNA"/>
</dbReference>
<name>A0A0D8XRL1_DICVI</name>
<keyword evidence="5" id="KW-0732">Signal</keyword>
<evidence type="ECO:0000256" key="5">
    <source>
        <dbReference type="ARBA" id="ARBA00022729"/>
    </source>
</evidence>
<evidence type="ECO:0000313" key="12">
    <source>
        <dbReference type="Proteomes" id="UP000053766"/>
    </source>
</evidence>
<dbReference type="AlphaFoldDB" id="A0A0D8XRL1"/>
<keyword evidence="3" id="KW-1003">Cell membrane</keyword>
<evidence type="ECO:0000256" key="9">
    <source>
        <dbReference type="SAM" id="Phobius"/>
    </source>
</evidence>
<evidence type="ECO:0000256" key="3">
    <source>
        <dbReference type="ARBA" id="ARBA00022475"/>
    </source>
</evidence>
<dbReference type="InterPro" id="IPR051962">
    <property type="entry name" value="Cuticlin"/>
</dbReference>
<comment type="subcellular location">
    <subcellularLocation>
        <location evidence="1">Cell membrane</location>
        <topology evidence="1">Single-pass type I membrane protein</topology>
    </subcellularLocation>
</comment>
<organism evidence="11 12">
    <name type="scientific">Dictyocaulus viviparus</name>
    <name type="common">Bovine lungworm</name>
    <dbReference type="NCBI Taxonomy" id="29172"/>
    <lineage>
        <taxon>Eukaryota</taxon>
        <taxon>Metazoa</taxon>
        <taxon>Ecdysozoa</taxon>
        <taxon>Nematoda</taxon>
        <taxon>Chromadorea</taxon>
        <taxon>Rhabditida</taxon>
        <taxon>Rhabditina</taxon>
        <taxon>Rhabditomorpha</taxon>
        <taxon>Strongyloidea</taxon>
        <taxon>Metastrongylidae</taxon>
        <taxon>Dictyocaulus</taxon>
    </lineage>
</organism>
<feature type="compositionally biased region" description="Basic and acidic residues" evidence="8">
    <location>
        <begin position="180"/>
        <end position="196"/>
    </location>
</feature>
<keyword evidence="7 9" id="KW-0472">Membrane</keyword>
<dbReference type="STRING" id="29172.A0A0D8XRL1"/>
<dbReference type="SMART" id="SM00241">
    <property type="entry name" value="ZP"/>
    <property type="match status" value="1"/>
</dbReference>
<protein>
    <recommendedName>
        <fullName evidence="10">ZP domain-containing protein</fullName>
    </recommendedName>
</protein>
<dbReference type="OrthoDB" id="6139674at2759"/>
<keyword evidence="12" id="KW-1185">Reference proteome</keyword>
<sequence>MVRQCIVYTRHRYVMRLVVLLNTMVFMSYRVIYFEDVLKNTKTDSVATLTFLFDLYEFSFCHVIVYGIPVILCEHDRIRVQLETTRPFAGKIFVKGEYANRECVRSYVDGIPSSPKEVKDPQLQNSAQTQNNNEETTSSGKSSSADNTESGPDPASAPELTFPPTDGSGPVEENPLSIVNHDHKDSSLRTSEENKLRTTSKKSISHDIKPITVDEHFSINPVQSRNKLYDKINLEYENHKGEGDINWDIRDAEKSKWLGYGGVSPKSRNANEFIGVFGGSHNEEWRPQLKIYQKSKSNEANKFPIIHYPEPQQISSSNCEQKCAPCICSGEDRPQERKRRENKNHVELTVPLGTCNTKRDRKLSPPTLSISFVAVISFHESFITKLDKAYHIQCVYMEINKTMNTQLDVGTAEASEVTGTATAPVCSYHIFDSDGRSIQNIHVGEQVKHVWNCTTTAPGLHSILVHSCFIEDGAGQRYEVINEQGYDRTHIIFHMTLFFSFFNDY</sequence>
<dbReference type="GO" id="GO:0005886">
    <property type="term" value="C:plasma membrane"/>
    <property type="evidence" value="ECO:0007669"/>
    <property type="project" value="UniProtKB-SubCell"/>
</dbReference>
<keyword evidence="2" id="KW-0193">Cuticle</keyword>
<evidence type="ECO:0000313" key="11">
    <source>
        <dbReference type="EMBL" id="KJH47308.1"/>
    </source>
</evidence>
<keyword evidence="6 9" id="KW-1133">Transmembrane helix</keyword>